<dbReference type="PANTHER" id="PTHR17224:SF1">
    <property type="entry name" value="PEPTIDYL-TRNA HYDROLASE"/>
    <property type="match status" value="1"/>
</dbReference>
<evidence type="ECO:0000256" key="5">
    <source>
        <dbReference type="ARBA" id="ARBA00038063"/>
    </source>
</evidence>
<reference evidence="6" key="1">
    <citation type="submission" date="2020-05" db="EMBL/GenBank/DDBJ databases">
        <authorList>
            <person name="Chiriac C."/>
            <person name="Salcher M."/>
            <person name="Ghai R."/>
            <person name="Kavagutti S V."/>
        </authorList>
    </citation>
    <scope>NUCLEOTIDE SEQUENCE</scope>
</reference>
<evidence type="ECO:0000256" key="1">
    <source>
        <dbReference type="ARBA" id="ARBA00013260"/>
    </source>
</evidence>
<dbReference type="HAMAP" id="MF_00083">
    <property type="entry name" value="Pept_tRNA_hydro_bact"/>
    <property type="match status" value="1"/>
</dbReference>
<dbReference type="PROSITE" id="PS01196">
    <property type="entry name" value="PEPT_TRNA_HYDROL_2"/>
    <property type="match status" value="1"/>
</dbReference>
<sequence>MTWMIVGLGNPGPEYATTRHNVGFMVVDDLASRMRGSLSRHKRAVAGVVEGRIGNPGSDARVVLVEPWSFMNTSGGPVKALMQFYDVAEDHLVVIHDELDLPLDTVRVKIGGGDNGHNGLKSIRKSLGNGDYARVRIGIGRPVGRQDPAEFVLKSFTGTERDVIPHVISRSADAVETLVLHGIERAQNEFNGG</sequence>
<dbReference type="CDD" id="cd00462">
    <property type="entry name" value="PTH"/>
    <property type="match status" value="1"/>
</dbReference>
<keyword evidence="2" id="KW-0820">tRNA-binding</keyword>
<keyword evidence="4" id="KW-0694">RNA-binding</keyword>
<dbReference type="GO" id="GO:0000049">
    <property type="term" value="F:tRNA binding"/>
    <property type="evidence" value="ECO:0007669"/>
    <property type="project" value="UniProtKB-KW"/>
</dbReference>
<dbReference type="SUPFAM" id="SSF53178">
    <property type="entry name" value="Peptidyl-tRNA hydrolase-like"/>
    <property type="match status" value="1"/>
</dbReference>
<evidence type="ECO:0000313" key="6">
    <source>
        <dbReference type="EMBL" id="CAB4629311.1"/>
    </source>
</evidence>
<dbReference type="EC" id="3.1.1.29" evidence="1"/>
<name>A0A6J6IXM2_9ZZZZ</name>
<dbReference type="Pfam" id="PF01195">
    <property type="entry name" value="Pept_tRNA_hydro"/>
    <property type="match status" value="1"/>
</dbReference>
<evidence type="ECO:0000256" key="3">
    <source>
        <dbReference type="ARBA" id="ARBA00022801"/>
    </source>
</evidence>
<dbReference type="InterPro" id="IPR036416">
    <property type="entry name" value="Pept_tRNA_hydro_sf"/>
</dbReference>
<dbReference type="NCBIfam" id="TIGR00447">
    <property type="entry name" value="pth"/>
    <property type="match status" value="1"/>
</dbReference>
<dbReference type="AlphaFoldDB" id="A0A6J6IXM2"/>
<evidence type="ECO:0000256" key="4">
    <source>
        <dbReference type="ARBA" id="ARBA00022884"/>
    </source>
</evidence>
<protein>
    <recommendedName>
        <fullName evidence="1">peptidyl-tRNA hydrolase</fullName>
        <ecNumber evidence="1">3.1.1.29</ecNumber>
    </recommendedName>
</protein>
<comment type="similarity">
    <text evidence="5">Belongs to the PTH family.</text>
</comment>
<dbReference type="Gene3D" id="3.40.50.1470">
    <property type="entry name" value="Peptidyl-tRNA hydrolase"/>
    <property type="match status" value="1"/>
</dbReference>
<dbReference type="GO" id="GO:0004045">
    <property type="term" value="F:peptidyl-tRNA hydrolase activity"/>
    <property type="evidence" value="ECO:0007669"/>
    <property type="project" value="UniProtKB-EC"/>
</dbReference>
<evidence type="ECO:0000256" key="2">
    <source>
        <dbReference type="ARBA" id="ARBA00022555"/>
    </source>
</evidence>
<proteinExistence type="inferred from homology"/>
<dbReference type="FunFam" id="3.40.50.1470:FF:000001">
    <property type="entry name" value="Peptidyl-tRNA hydrolase"/>
    <property type="match status" value="1"/>
</dbReference>
<dbReference type="InterPro" id="IPR018171">
    <property type="entry name" value="Pept_tRNA_hydro_CS"/>
</dbReference>
<dbReference type="EMBL" id="CAEZVB010000090">
    <property type="protein sequence ID" value="CAB4629311.1"/>
    <property type="molecule type" value="Genomic_DNA"/>
</dbReference>
<organism evidence="6">
    <name type="scientific">freshwater metagenome</name>
    <dbReference type="NCBI Taxonomy" id="449393"/>
    <lineage>
        <taxon>unclassified sequences</taxon>
        <taxon>metagenomes</taxon>
        <taxon>ecological metagenomes</taxon>
    </lineage>
</organism>
<accession>A0A6J6IXM2</accession>
<dbReference type="PROSITE" id="PS01195">
    <property type="entry name" value="PEPT_TRNA_HYDROL_1"/>
    <property type="match status" value="1"/>
</dbReference>
<dbReference type="PANTHER" id="PTHR17224">
    <property type="entry name" value="PEPTIDYL-TRNA HYDROLASE"/>
    <property type="match status" value="1"/>
</dbReference>
<dbReference type="InterPro" id="IPR001328">
    <property type="entry name" value="Pept_tRNA_hydro"/>
</dbReference>
<keyword evidence="3" id="KW-0378">Hydrolase</keyword>
<gene>
    <name evidence="6" type="ORF">UFOPK1908_01362</name>
</gene>